<dbReference type="EMBL" id="JBHTCJ010000002">
    <property type="protein sequence ID" value="MFC7340733.1"/>
    <property type="molecule type" value="Genomic_DNA"/>
</dbReference>
<dbReference type="SUPFAM" id="SSF52980">
    <property type="entry name" value="Restriction endonuclease-like"/>
    <property type="match status" value="1"/>
</dbReference>
<organism evidence="2 3">
    <name type="scientific">Saccharopolyspora griseoalba</name>
    <dbReference type="NCBI Taxonomy" id="1431848"/>
    <lineage>
        <taxon>Bacteria</taxon>
        <taxon>Bacillati</taxon>
        <taxon>Actinomycetota</taxon>
        <taxon>Actinomycetes</taxon>
        <taxon>Pseudonocardiales</taxon>
        <taxon>Pseudonocardiaceae</taxon>
        <taxon>Saccharopolyspora</taxon>
    </lineage>
</organism>
<comment type="caution">
    <text evidence="2">The sequence shown here is derived from an EMBL/GenBank/DDBJ whole genome shotgun (WGS) entry which is preliminary data.</text>
</comment>
<evidence type="ECO:0000259" key="1">
    <source>
        <dbReference type="Pfam" id="PF04480"/>
    </source>
</evidence>
<reference evidence="3" key="1">
    <citation type="journal article" date="2019" name="Int. J. Syst. Evol. Microbiol.">
        <title>The Global Catalogue of Microorganisms (GCM) 10K type strain sequencing project: providing services to taxonomists for standard genome sequencing and annotation.</title>
        <authorList>
            <consortium name="The Broad Institute Genomics Platform"/>
            <consortium name="The Broad Institute Genome Sequencing Center for Infectious Disease"/>
            <person name="Wu L."/>
            <person name="Ma J."/>
        </authorList>
    </citation>
    <scope>NUCLEOTIDE SEQUENCE [LARGE SCALE GENOMIC DNA]</scope>
    <source>
        <strain evidence="3">WLHS5</strain>
    </source>
</reference>
<keyword evidence="2" id="KW-0255">Endonuclease</keyword>
<keyword evidence="2" id="KW-0540">Nuclease</keyword>
<protein>
    <submittedName>
        <fullName evidence="2">Endonuclease domain-containing protein</fullName>
    </submittedName>
</protein>
<dbReference type="Gene3D" id="3.40.960.10">
    <property type="entry name" value="VSR Endonuclease"/>
    <property type="match status" value="1"/>
</dbReference>
<name>A0ABW2LGA1_9PSEU</name>
<dbReference type="Pfam" id="PF04480">
    <property type="entry name" value="DUF559"/>
    <property type="match status" value="1"/>
</dbReference>
<proteinExistence type="predicted"/>
<accession>A0ABW2LGA1</accession>
<dbReference type="GO" id="GO:0004519">
    <property type="term" value="F:endonuclease activity"/>
    <property type="evidence" value="ECO:0007669"/>
    <property type="project" value="UniProtKB-KW"/>
</dbReference>
<keyword evidence="2" id="KW-0378">Hydrolase</keyword>
<dbReference type="RefSeq" id="WP_380664873.1">
    <property type="nucleotide sequence ID" value="NZ_JBHTCJ010000002.1"/>
</dbReference>
<evidence type="ECO:0000313" key="2">
    <source>
        <dbReference type="EMBL" id="MFC7340733.1"/>
    </source>
</evidence>
<dbReference type="InterPro" id="IPR011335">
    <property type="entry name" value="Restrct_endonuc-II-like"/>
</dbReference>
<dbReference type="InterPro" id="IPR007569">
    <property type="entry name" value="DUF559"/>
</dbReference>
<feature type="domain" description="DUF559" evidence="1">
    <location>
        <begin position="209"/>
        <end position="267"/>
    </location>
</feature>
<dbReference type="Proteomes" id="UP001596504">
    <property type="component" value="Unassembled WGS sequence"/>
</dbReference>
<gene>
    <name evidence="2" type="ORF">ACFQRI_04855</name>
</gene>
<keyword evidence="3" id="KW-1185">Reference proteome</keyword>
<sequence>MAAGLTDEQLQSSMFKRVLWGVYTTWNTPLTHELKCAAAALTVPEGSVITGRSAAVLRGVPLADFGAPVEVLVPSEQSVLRRRGLRCSSARISEREHSEWGRIGVAGFARAGFDLLKQRGAARAVAHCDALLHAGVLSVEEIAGFLAGRRDHGVRRALSRLPLLDGRAESVPESVLRVELVLGGLHPVPQWEVFDGEDFVARLDLAFPEVLVAVEYDGGWHAAPEQIGRDRARRARLHALGWRVLVVTHDELRGELDALLARICAAVRATGAATA</sequence>
<evidence type="ECO:0000313" key="3">
    <source>
        <dbReference type="Proteomes" id="UP001596504"/>
    </source>
</evidence>